<dbReference type="Pfam" id="PF01789">
    <property type="entry name" value="PsbP"/>
    <property type="match status" value="1"/>
</dbReference>
<dbReference type="EMBL" id="OX465085">
    <property type="protein sequence ID" value="CAI9302178.1"/>
    <property type="molecule type" value="Genomic_DNA"/>
</dbReference>
<dbReference type="GO" id="GO:0009654">
    <property type="term" value="C:photosystem II oxygen evolving complex"/>
    <property type="evidence" value="ECO:0007669"/>
    <property type="project" value="InterPro"/>
</dbReference>
<feature type="domain" description="PsbP C-terminal" evidence="1">
    <location>
        <begin position="91"/>
        <end position="250"/>
    </location>
</feature>
<dbReference type="GO" id="GO:0019898">
    <property type="term" value="C:extrinsic component of membrane"/>
    <property type="evidence" value="ECO:0007669"/>
    <property type="project" value="InterPro"/>
</dbReference>
<dbReference type="GO" id="GO:0015979">
    <property type="term" value="P:photosynthesis"/>
    <property type="evidence" value="ECO:0007669"/>
    <property type="project" value="InterPro"/>
</dbReference>
<protein>
    <recommendedName>
        <fullName evidence="1">PsbP C-terminal domain-containing protein</fullName>
    </recommendedName>
</protein>
<dbReference type="InterPro" id="IPR002683">
    <property type="entry name" value="PsbP_C"/>
</dbReference>
<dbReference type="PANTHER" id="PTHR31407:SF17">
    <property type="entry name" value="PSBP DOMAIN-CONTAINING PROTEIN 3, CHLOROPLASTIC"/>
    <property type="match status" value="1"/>
</dbReference>
<name>A0AA36A193_LACSI</name>
<organism evidence="2 3">
    <name type="scientific">Lactuca saligna</name>
    <name type="common">Willowleaf lettuce</name>
    <dbReference type="NCBI Taxonomy" id="75948"/>
    <lineage>
        <taxon>Eukaryota</taxon>
        <taxon>Viridiplantae</taxon>
        <taxon>Streptophyta</taxon>
        <taxon>Embryophyta</taxon>
        <taxon>Tracheophyta</taxon>
        <taxon>Spermatophyta</taxon>
        <taxon>Magnoliopsida</taxon>
        <taxon>eudicotyledons</taxon>
        <taxon>Gunneridae</taxon>
        <taxon>Pentapetalae</taxon>
        <taxon>asterids</taxon>
        <taxon>campanulids</taxon>
        <taxon>Asterales</taxon>
        <taxon>Asteraceae</taxon>
        <taxon>Cichorioideae</taxon>
        <taxon>Cichorieae</taxon>
        <taxon>Lactucinae</taxon>
        <taxon>Lactuca</taxon>
    </lineage>
</organism>
<evidence type="ECO:0000313" key="2">
    <source>
        <dbReference type="EMBL" id="CAI9302178.1"/>
    </source>
</evidence>
<dbReference type="InterPro" id="IPR016123">
    <property type="entry name" value="Mog1/PsbP_a/b/a-sand"/>
</dbReference>
<dbReference type="GO" id="GO:0005509">
    <property type="term" value="F:calcium ion binding"/>
    <property type="evidence" value="ECO:0007669"/>
    <property type="project" value="InterPro"/>
</dbReference>
<sequence length="262" mass="29187">MALLSSLHSQSLRPHITPSSAVFSHPTRFKKSHDQNTVFCKTNQQDQDLRLTIEEQSLKVQRRDLLLHTVFGALSIPAMVPFAYAEEVVPEGFQIYSDDVNKFKITIPQDWQIGGGEGNGFKSVTAFYPSEASNSNVSVVITGLGADFTKLESFGKVDAFAENLVSGLDRSWQKPPGVSAKLIDSKATKGMYYIEYTLTNPGESARHLISVLGIANNGWYNRLYTLTGQYIDDESEKYRSKIEKAVASFKLLHKPGTQQFKL</sequence>
<gene>
    <name evidence="2" type="ORF">LSALG_LOCUS40677</name>
</gene>
<keyword evidence="3" id="KW-1185">Reference proteome</keyword>
<dbReference type="AlphaFoldDB" id="A0AA36A193"/>
<dbReference type="Proteomes" id="UP001177003">
    <property type="component" value="Chromosome 9"/>
</dbReference>
<evidence type="ECO:0000259" key="1">
    <source>
        <dbReference type="Pfam" id="PF01789"/>
    </source>
</evidence>
<dbReference type="Gene3D" id="3.40.1000.10">
    <property type="entry name" value="Mog1/PsbP, alpha/beta/alpha sandwich"/>
    <property type="match status" value="1"/>
</dbReference>
<reference evidence="2" key="1">
    <citation type="submission" date="2023-04" db="EMBL/GenBank/DDBJ databases">
        <authorList>
            <person name="Vijverberg K."/>
            <person name="Xiong W."/>
            <person name="Schranz E."/>
        </authorList>
    </citation>
    <scope>NUCLEOTIDE SEQUENCE</scope>
</reference>
<dbReference type="SUPFAM" id="SSF55724">
    <property type="entry name" value="Mog1p/PsbP-like"/>
    <property type="match status" value="1"/>
</dbReference>
<dbReference type="PANTHER" id="PTHR31407">
    <property type="match status" value="1"/>
</dbReference>
<proteinExistence type="predicted"/>
<evidence type="ECO:0000313" key="3">
    <source>
        <dbReference type="Proteomes" id="UP001177003"/>
    </source>
</evidence>
<accession>A0AA36A193</accession>